<accession>A0A511ARC5</accession>
<proteinExistence type="predicted"/>
<sequence>MKKKIIRTLLAVLAVFLMYIALNIYQSENIEIIPFEDINKLHVSDTKSVSSDTTITGTANIGQFESVSVNNLIVVEDTLYVIIYKWPTFFSNDKIDIKLKNVGGLDEVSKMSIVWGDIYSNEGSARGFSHSDLVKHPDQQIFWLKKGRESE</sequence>
<protein>
    <submittedName>
        <fullName evidence="1">Uncharacterized protein</fullName>
    </submittedName>
</protein>
<reference evidence="1 2" key="1">
    <citation type="submission" date="2019-07" db="EMBL/GenBank/DDBJ databases">
        <title>Whole genome shotgun sequence of Alkalibacterium kapii NBRC 103247.</title>
        <authorList>
            <person name="Hosoyama A."/>
            <person name="Uohara A."/>
            <person name="Ohji S."/>
            <person name="Ichikawa N."/>
        </authorList>
    </citation>
    <scope>NUCLEOTIDE SEQUENCE [LARGE SCALE GENOMIC DNA]</scope>
    <source>
        <strain evidence="1 2">NBRC 103247</strain>
    </source>
</reference>
<comment type="caution">
    <text evidence="1">The sequence shown here is derived from an EMBL/GenBank/DDBJ whole genome shotgun (WGS) entry which is preliminary data.</text>
</comment>
<dbReference type="OrthoDB" id="3010227at2"/>
<evidence type="ECO:0000313" key="1">
    <source>
        <dbReference type="EMBL" id="GEK90738.1"/>
    </source>
</evidence>
<name>A0A511ARC5_9LACT</name>
<dbReference type="EMBL" id="BJUY01000003">
    <property type="protein sequence ID" value="GEK90738.1"/>
    <property type="molecule type" value="Genomic_DNA"/>
</dbReference>
<organism evidence="1 2">
    <name type="scientific">Alkalibacterium kapii</name>
    <dbReference type="NCBI Taxonomy" id="426704"/>
    <lineage>
        <taxon>Bacteria</taxon>
        <taxon>Bacillati</taxon>
        <taxon>Bacillota</taxon>
        <taxon>Bacilli</taxon>
        <taxon>Lactobacillales</taxon>
        <taxon>Carnobacteriaceae</taxon>
        <taxon>Alkalibacterium</taxon>
    </lineage>
</organism>
<keyword evidence="2" id="KW-1185">Reference proteome</keyword>
<dbReference type="AlphaFoldDB" id="A0A511ARC5"/>
<gene>
    <name evidence="1" type="ORF">AKA01nite_03600</name>
</gene>
<dbReference type="Proteomes" id="UP000321662">
    <property type="component" value="Unassembled WGS sequence"/>
</dbReference>
<evidence type="ECO:0000313" key="2">
    <source>
        <dbReference type="Proteomes" id="UP000321662"/>
    </source>
</evidence>
<dbReference type="RefSeq" id="WP_146923212.1">
    <property type="nucleotide sequence ID" value="NZ_BJUY01000003.1"/>
</dbReference>